<dbReference type="EMBL" id="WIXP02000002">
    <property type="protein sequence ID" value="KAF6214498.1"/>
    <property type="molecule type" value="Genomic_DNA"/>
</dbReference>
<reference evidence="1" key="1">
    <citation type="journal article" date="2021" name="Mol. Ecol. Resour.">
        <title>Apolygus lucorum genome provides insights into omnivorousness and mesophyll feeding.</title>
        <authorList>
            <person name="Liu Y."/>
            <person name="Liu H."/>
            <person name="Wang H."/>
            <person name="Huang T."/>
            <person name="Liu B."/>
            <person name="Yang B."/>
            <person name="Yin L."/>
            <person name="Li B."/>
            <person name="Zhang Y."/>
            <person name="Zhang S."/>
            <person name="Jiang F."/>
            <person name="Zhang X."/>
            <person name="Ren Y."/>
            <person name="Wang B."/>
            <person name="Wang S."/>
            <person name="Lu Y."/>
            <person name="Wu K."/>
            <person name="Fan W."/>
            <person name="Wang G."/>
        </authorList>
    </citation>
    <scope>NUCLEOTIDE SEQUENCE</scope>
    <source>
        <strain evidence="1">12Hb</strain>
    </source>
</reference>
<accession>A0A8S9Y1Q9</accession>
<keyword evidence="2" id="KW-1185">Reference proteome</keyword>
<evidence type="ECO:0000313" key="2">
    <source>
        <dbReference type="Proteomes" id="UP000466442"/>
    </source>
</evidence>
<dbReference type="AlphaFoldDB" id="A0A8S9Y1Q9"/>
<sequence>MDLNMMPSYMSRDEYEMQLYGVTQKTVVTSVKETFKETLENVLESVSNKLVTKYSKECIDDFKTALLNAYNNSIEKHTSNLEKIVEECFSIDPSFLLPEDEIQLDSCDQNYEANLDKELSNAKNQLIALTIMEEKLKLLVEEISADEGIVDELLALKTITASLDVDYAELAGPLDRSTSTLVSLLLSKLSLNDGNPQDVISGATDLALLDGQCYFVP</sequence>
<comment type="caution">
    <text evidence="1">The sequence shown here is derived from an EMBL/GenBank/DDBJ whole genome shotgun (WGS) entry which is preliminary data.</text>
</comment>
<proteinExistence type="predicted"/>
<organism evidence="1 2">
    <name type="scientific">Apolygus lucorum</name>
    <name type="common">Small green plant bug</name>
    <name type="synonym">Lygocoris lucorum</name>
    <dbReference type="NCBI Taxonomy" id="248454"/>
    <lineage>
        <taxon>Eukaryota</taxon>
        <taxon>Metazoa</taxon>
        <taxon>Ecdysozoa</taxon>
        <taxon>Arthropoda</taxon>
        <taxon>Hexapoda</taxon>
        <taxon>Insecta</taxon>
        <taxon>Pterygota</taxon>
        <taxon>Neoptera</taxon>
        <taxon>Paraneoptera</taxon>
        <taxon>Hemiptera</taxon>
        <taxon>Heteroptera</taxon>
        <taxon>Panheteroptera</taxon>
        <taxon>Cimicomorpha</taxon>
        <taxon>Miridae</taxon>
        <taxon>Mirini</taxon>
        <taxon>Apolygus</taxon>
    </lineage>
</organism>
<name>A0A8S9Y1Q9_APOLU</name>
<dbReference type="Proteomes" id="UP000466442">
    <property type="component" value="Unassembled WGS sequence"/>
</dbReference>
<gene>
    <name evidence="1" type="ORF">GE061_009241</name>
</gene>
<evidence type="ECO:0000313" key="1">
    <source>
        <dbReference type="EMBL" id="KAF6214498.1"/>
    </source>
</evidence>
<protein>
    <recommendedName>
        <fullName evidence="3">Protein MIS12 homolog</fullName>
    </recommendedName>
</protein>
<evidence type="ECO:0008006" key="3">
    <source>
        <dbReference type="Google" id="ProtNLM"/>
    </source>
</evidence>